<protein>
    <submittedName>
        <fullName evidence="1">Uncharacterized protein</fullName>
    </submittedName>
</protein>
<sequence>MCTKNDENNKDEIEVIQGFKSQLVCRNNIKSKSAYLIILLLYLNSIEIRQIRFSQNFELELRLENQIRPDFHLISEAITILNECITNINNKIKKIKNIAVLKN</sequence>
<keyword evidence="2" id="KW-1185">Reference proteome</keyword>
<accession>A0A8S1U286</accession>
<gene>
    <name evidence="1" type="ORF">POCTA_138.1.T0350015</name>
</gene>
<comment type="caution">
    <text evidence="1">The sequence shown here is derived from an EMBL/GenBank/DDBJ whole genome shotgun (WGS) entry which is preliminary data.</text>
</comment>
<dbReference type="Proteomes" id="UP000683925">
    <property type="component" value="Unassembled WGS sequence"/>
</dbReference>
<evidence type="ECO:0000313" key="2">
    <source>
        <dbReference type="Proteomes" id="UP000683925"/>
    </source>
</evidence>
<name>A0A8S1U286_PAROT</name>
<dbReference type="EMBL" id="CAJJDP010000035">
    <property type="protein sequence ID" value="CAD8158103.1"/>
    <property type="molecule type" value="Genomic_DNA"/>
</dbReference>
<reference evidence="1" key="1">
    <citation type="submission" date="2021-01" db="EMBL/GenBank/DDBJ databases">
        <authorList>
            <consortium name="Genoscope - CEA"/>
            <person name="William W."/>
        </authorList>
    </citation>
    <scope>NUCLEOTIDE SEQUENCE</scope>
</reference>
<organism evidence="1 2">
    <name type="scientific">Paramecium octaurelia</name>
    <dbReference type="NCBI Taxonomy" id="43137"/>
    <lineage>
        <taxon>Eukaryota</taxon>
        <taxon>Sar</taxon>
        <taxon>Alveolata</taxon>
        <taxon>Ciliophora</taxon>
        <taxon>Intramacronucleata</taxon>
        <taxon>Oligohymenophorea</taxon>
        <taxon>Peniculida</taxon>
        <taxon>Parameciidae</taxon>
        <taxon>Paramecium</taxon>
    </lineage>
</organism>
<proteinExistence type="predicted"/>
<evidence type="ECO:0000313" key="1">
    <source>
        <dbReference type="EMBL" id="CAD8158103.1"/>
    </source>
</evidence>
<dbReference type="AlphaFoldDB" id="A0A8S1U286"/>